<feature type="domain" description="Signal recognition particle SRP54 helical bundle" evidence="1">
    <location>
        <begin position="1"/>
        <end position="60"/>
    </location>
</feature>
<dbReference type="Proteomes" id="UP001597045">
    <property type="component" value="Unassembled WGS sequence"/>
</dbReference>
<dbReference type="InterPro" id="IPR013822">
    <property type="entry name" value="Signal_recog_particl_SRP54_hlx"/>
</dbReference>
<proteinExistence type="predicted"/>
<sequence>MFDTLSDRLTSVLQNLRGKGRLTDADIDSTAREIRIALLEADVALPVVRTFIAQVKERAK</sequence>
<reference evidence="3" key="1">
    <citation type="journal article" date="2019" name="Int. J. Syst. Evol. Microbiol.">
        <title>The Global Catalogue of Microorganisms (GCM) 10K type strain sequencing project: providing services to taxonomists for standard genome sequencing and annotation.</title>
        <authorList>
            <consortium name="The Broad Institute Genomics Platform"/>
            <consortium name="The Broad Institute Genome Sequencing Center for Infectious Disease"/>
            <person name="Wu L."/>
            <person name="Ma J."/>
        </authorList>
    </citation>
    <scope>NUCLEOTIDE SEQUENCE [LARGE SCALE GENOMIC DNA]</scope>
    <source>
        <strain evidence="3">JCM 31486</strain>
    </source>
</reference>
<keyword evidence="3" id="KW-1185">Reference proteome</keyword>
<organism evidence="2 3">
    <name type="scientific">Kibdelosporangium lantanae</name>
    <dbReference type="NCBI Taxonomy" id="1497396"/>
    <lineage>
        <taxon>Bacteria</taxon>
        <taxon>Bacillati</taxon>
        <taxon>Actinomycetota</taxon>
        <taxon>Actinomycetes</taxon>
        <taxon>Pseudonocardiales</taxon>
        <taxon>Pseudonocardiaceae</taxon>
        <taxon>Kibdelosporangium</taxon>
    </lineage>
</organism>
<keyword evidence="2" id="KW-0675">Receptor</keyword>
<evidence type="ECO:0000313" key="3">
    <source>
        <dbReference type="Proteomes" id="UP001597045"/>
    </source>
</evidence>
<evidence type="ECO:0000259" key="1">
    <source>
        <dbReference type="SMART" id="SM00963"/>
    </source>
</evidence>
<evidence type="ECO:0000313" key="2">
    <source>
        <dbReference type="EMBL" id="MFD1045925.1"/>
    </source>
</evidence>
<dbReference type="EMBL" id="JBHTIS010000458">
    <property type="protein sequence ID" value="MFD1045925.1"/>
    <property type="molecule type" value="Genomic_DNA"/>
</dbReference>
<dbReference type="InterPro" id="IPR042101">
    <property type="entry name" value="SRP54_N_sf"/>
</dbReference>
<dbReference type="SMART" id="SM00963">
    <property type="entry name" value="SRP54_N"/>
    <property type="match status" value="1"/>
</dbReference>
<dbReference type="InterPro" id="IPR036225">
    <property type="entry name" value="SRP/SRP_N"/>
</dbReference>
<dbReference type="Pfam" id="PF02881">
    <property type="entry name" value="SRP54_N"/>
    <property type="match status" value="1"/>
</dbReference>
<dbReference type="Gene3D" id="1.20.120.140">
    <property type="entry name" value="Signal recognition particle SRP54, nucleotide-binding domain"/>
    <property type="match status" value="1"/>
</dbReference>
<gene>
    <name evidence="2" type="ORF">ACFQ1S_10295</name>
</gene>
<name>A0ABW3MAH5_9PSEU</name>
<comment type="caution">
    <text evidence="2">The sequence shown here is derived from an EMBL/GenBank/DDBJ whole genome shotgun (WGS) entry which is preliminary data.</text>
</comment>
<dbReference type="SUPFAM" id="SSF47364">
    <property type="entry name" value="Domain of the SRP/SRP receptor G-proteins"/>
    <property type="match status" value="1"/>
</dbReference>
<feature type="non-terminal residue" evidence="2">
    <location>
        <position position="60"/>
    </location>
</feature>
<protein>
    <submittedName>
        <fullName evidence="2">Signal recognition particle receptor subunit alpha</fullName>
    </submittedName>
</protein>
<accession>A0ABW3MAH5</accession>